<accession>A0ABT0FM76</accession>
<keyword evidence="2" id="KW-1185">Reference proteome</keyword>
<gene>
    <name evidence="1" type="ORF">MF672_006510</name>
</gene>
<dbReference type="InterPro" id="IPR006764">
    <property type="entry name" value="SAM_dep_MeTrfase_SAV2177_type"/>
</dbReference>
<dbReference type="PIRSF" id="PIRSF017393">
    <property type="entry name" value="MTase_SAV2177"/>
    <property type="match status" value="1"/>
</dbReference>
<reference evidence="1 2" key="1">
    <citation type="submission" date="2022-04" db="EMBL/GenBank/DDBJ databases">
        <title>Genome draft of Actinomadura sp. ATCC 31491.</title>
        <authorList>
            <person name="Shi X."/>
            <person name="Du Y."/>
        </authorList>
    </citation>
    <scope>NUCLEOTIDE SEQUENCE [LARGE SCALE GENOMIC DNA]</scope>
    <source>
        <strain evidence="1 2">ATCC 31491</strain>
    </source>
</reference>
<dbReference type="RefSeq" id="WP_242374828.1">
    <property type="nucleotide sequence ID" value="NZ_JAKRKC020000001.1"/>
</dbReference>
<dbReference type="GO" id="GO:0032259">
    <property type="term" value="P:methylation"/>
    <property type="evidence" value="ECO:0007669"/>
    <property type="project" value="UniProtKB-KW"/>
</dbReference>
<organism evidence="1 2">
    <name type="scientific">Actinomadura luzonensis</name>
    <dbReference type="NCBI Taxonomy" id="2805427"/>
    <lineage>
        <taxon>Bacteria</taxon>
        <taxon>Bacillati</taxon>
        <taxon>Actinomycetota</taxon>
        <taxon>Actinomycetes</taxon>
        <taxon>Streptosporangiales</taxon>
        <taxon>Thermomonosporaceae</taxon>
        <taxon>Actinomadura</taxon>
    </lineage>
</organism>
<proteinExistence type="predicted"/>
<dbReference type="EMBL" id="JAKRKC020000001">
    <property type="protein sequence ID" value="MCK2213446.1"/>
    <property type="molecule type" value="Genomic_DNA"/>
</dbReference>
<dbReference type="Gene3D" id="3.40.50.150">
    <property type="entry name" value="Vaccinia Virus protein VP39"/>
    <property type="match status" value="1"/>
</dbReference>
<dbReference type="InterPro" id="IPR029063">
    <property type="entry name" value="SAM-dependent_MTases_sf"/>
</dbReference>
<sequence length="247" mass="27033">MSHGERERAPGGIDVTRPSVSRVYDALLGGTENAEADRRMLAQVLLVAPDAHEAAWTNRMFLRRVVRYLAGQCGVRQFLDIGSGLPTQGNVHEIAQATDPRSRVVYVDHDPLVLVHGQALLASDASTVVVEADLRRPVEILTHPQVRRLIDFDWPVGLLLFGILHHLTDDEDPAGIVSELVEALPSGSYVAVSHFFDPGPAAPDVSRQVATAELLFNRHRWRPHRPALSPRLGTAHETLIGGVACKL</sequence>
<dbReference type="Pfam" id="PF04672">
    <property type="entry name" value="Methyltransf_19"/>
    <property type="match status" value="1"/>
</dbReference>
<keyword evidence="1" id="KW-0489">Methyltransferase</keyword>
<dbReference type="Proteomes" id="UP001317259">
    <property type="component" value="Unassembled WGS sequence"/>
</dbReference>
<keyword evidence="1" id="KW-0808">Transferase</keyword>
<name>A0ABT0FM76_9ACTN</name>
<comment type="caution">
    <text evidence="1">The sequence shown here is derived from an EMBL/GenBank/DDBJ whole genome shotgun (WGS) entry which is preliminary data.</text>
</comment>
<dbReference type="GO" id="GO:0008168">
    <property type="term" value="F:methyltransferase activity"/>
    <property type="evidence" value="ECO:0007669"/>
    <property type="project" value="UniProtKB-KW"/>
</dbReference>
<protein>
    <submittedName>
        <fullName evidence="1">SAM-dependent methyltransferase</fullName>
    </submittedName>
</protein>
<evidence type="ECO:0000313" key="1">
    <source>
        <dbReference type="EMBL" id="MCK2213446.1"/>
    </source>
</evidence>
<dbReference type="SUPFAM" id="SSF53335">
    <property type="entry name" value="S-adenosyl-L-methionine-dependent methyltransferases"/>
    <property type="match status" value="1"/>
</dbReference>
<evidence type="ECO:0000313" key="2">
    <source>
        <dbReference type="Proteomes" id="UP001317259"/>
    </source>
</evidence>